<dbReference type="OrthoDB" id="9794613at2"/>
<dbReference type="Pfam" id="PF20393">
    <property type="entry name" value="Pro_CA_2"/>
    <property type="match status" value="1"/>
</dbReference>
<dbReference type="InterPro" id="IPR046871">
    <property type="entry name" value="Pro_CA_2"/>
</dbReference>
<dbReference type="GO" id="GO:0004089">
    <property type="term" value="F:carbonate dehydratase activity"/>
    <property type="evidence" value="ECO:0007669"/>
    <property type="project" value="InterPro"/>
</dbReference>
<protein>
    <submittedName>
        <fullName evidence="1">Uncharacterized protein</fullName>
    </submittedName>
</protein>
<reference evidence="1 2" key="1">
    <citation type="journal article" date="2019" name="Int. J. Syst. Evol. Microbiol.">
        <title>Clostridium fermenticellae sp. nov., isolated from the mud in a fermentation cellar for the production of the Chinese liquor, baijiu.</title>
        <authorList>
            <person name="Xu P.X."/>
            <person name="Chai L.J."/>
            <person name="Qiu T."/>
            <person name="Zhang X.J."/>
            <person name="Lu Z.M."/>
            <person name="Xiao C."/>
            <person name="Wang S.T."/>
            <person name="Shen C.H."/>
            <person name="Shi J.S."/>
            <person name="Xu Z.H."/>
        </authorList>
    </citation>
    <scope>NUCLEOTIDE SEQUENCE [LARGE SCALE GENOMIC DNA]</scope>
    <source>
        <strain evidence="1 2">JN500901</strain>
    </source>
</reference>
<keyword evidence="2" id="KW-1185">Reference proteome</keyword>
<dbReference type="RefSeq" id="WP_119970174.1">
    <property type="nucleotide sequence ID" value="NZ_CP032416.1"/>
</dbReference>
<dbReference type="Proteomes" id="UP000266301">
    <property type="component" value="Chromosome"/>
</dbReference>
<dbReference type="GO" id="GO:0008270">
    <property type="term" value="F:zinc ion binding"/>
    <property type="evidence" value="ECO:0007669"/>
    <property type="project" value="InterPro"/>
</dbReference>
<name>A0A386H1P3_9CLOT</name>
<dbReference type="EMBL" id="CP032416">
    <property type="protein sequence ID" value="AYD39465.1"/>
    <property type="molecule type" value="Genomic_DNA"/>
</dbReference>
<dbReference type="SUPFAM" id="SSF53056">
    <property type="entry name" value="beta-carbonic anhydrase, cab"/>
    <property type="match status" value="1"/>
</dbReference>
<accession>A0A386H1P3</accession>
<proteinExistence type="predicted"/>
<dbReference type="KEGG" id="cfer:D4Z93_02485"/>
<dbReference type="AlphaFoldDB" id="A0A386H1P3"/>
<gene>
    <name evidence="1" type="ORF">D4Z93_02485</name>
</gene>
<dbReference type="InterPro" id="IPR036874">
    <property type="entry name" value="Carbonic_anhydrase_sf"/>
</dbReference>
<evidence type="ECO:0000313" key="2">
    <source>
        <dbReference type="Proteomes" id="UP000266301"/>
    </source>
</evidence>
<organism evidence="1 2">
    <name type="scientific">Clostridium fermenticellae</name>
    <dbReference type="NCBI Taxonomy" id="2068654"/>
    <lineage>
        <taxon>Bacteria</taxon>
        <taxon>Bacillati</taxon>
        <taxon>Bacillota</taxon>
        <taxon>Clostridia</taxon>
        <taxon>Eubacteriales</taxon>
        <taxon>Clostridiaceae</taxon>
        <taxon>Clostridium</taxon>
    </lineage>
</organism>
<evidence type="ECO:0000313" key="1">
    <source>
        <dbReference type="EMBL" id="AYD39465.1"/>
    </source>
</evidence>
<sequence>MNKNFGTLLNCMDGRTQLPAINWIRNNFNVEYVDIISEPGIDKLIYLKNKDFLKSIENKLFISLKKHNSDIIFIAGHYDCAANDANKSEHIKHIKASVKILKKLHDDVKIIGLWIDENFEVEVCCEDSTL</sequence>